<evidence type="ECO:0000259" key="6">
    <source>
        <dbReference type="PROSITE" id="PS51379"/>
    </source>
</evidence>
<evidence type="ECO:0000256" key="1">
    <source>
        <dbReference type="ARBA" id="ARBA00007118"/>
    </source>
</evidence>
<dbReference type="PANTHER" id="PTHR43673:SF10">
    <property type="entry name" value="NADH DEHYDROGENASE_NAD(P)H NITROREDUCTASE XCC3605-RELATED"/>
    <property type="match status" value="1"/>
</dbReference>
<dbReference type="EMBL" id="MAPZ01000020">
    <property type="protein sequence ID" value="OBY10409.1"/>
    <property type="molecule type" value="Genomic_DNA"/>
</dbReference>
<dbReference type="RefSeq" id="WP_055183703.1">
    <property type="nucleotide sequence ID" value="NZ_CZBQ01000003.1"/>
</dbReference>
<reference evidence="7 8" key="1">
    <citation type="submission" date="2016-06" db="EMBL/GenBank/DDBJ databases">
        <authorList>
            <person name="Kjaerup R.B."/>
            <person name="Dalgaard T.S."/>
            <person name="Juul-Madsen H.R."/>
        </authorList>
    </citation>
    <scope>NUCLEOTIDE SEQUENCE [LARGE SCALE GENOMIC DNA]</scope>
    <source>
        <strain evidence="7 8">373-A1</strain>
    </source>
</reference>
<organism evidence="7 8">
    <name type="scientific">Clostridium paraputrificum</name>
    <dbReference type="NCBI Taxonomy" id="29363"/>
    <lineage>
        <taxon>Bacteria</taxon>
        <taxon>Bacillati</taxon>
        <taxon>Bacillota</taxon>
        <taxon>Clostridia</taxon>
        <taxon>Eubacteriales</taxon>
        <taxon>Clostridiaceae</taxon>
        <taxon>Clostridium</taxon>
    </lineage>
</organism>
<sequence>MKEQHIIEVNKDICIGCGLCENDCPVNNITIKDKKSVIKNQDCIKCGHCSAICPTAAITLTGFDDEPIEIKNETTVDSNELLMAIKSRRTIRKFKNKEVHSEIIQQIIEAGRFTPSAKNSQDVSYIVLDENKSKYEEIAVKFFRRIKPIVSLFMKSAKEVTIDDNFFFKGAPVAIMVLTKDKISGSLAASNMALMAESYGLGVLYSGFFTTVVNNSRKLRKSLNLKHNDYVVTTLVLGYPDVRYRRTAQKERANVRFL</sequence>
<dbReference type="InterPro" id="IPR000415">
    <property type="entry name" value="Nitroreductase-like"/>
</dbReference>
<dbReference type="InterPro" id="IPR029479">
    <property type="entry name" value="Nitroreductase"/>
</dbReference>
<dbReference type="SUPFAM" id="SSF55469">
    <property type="entry name" value="FMN-dependent nitroreductase-like"/>
    <property type="match status" value="1"/>
</dbReference>
<comment type="similarity">
    <text evidence="1">Belongs to the nitroreductase family.</text>
</comment>
<keyword evidence="2" id="KW-0479">Metal-binding</keyword>
<dbReference type="eggNOG" id="COG0778">
    <property type="taxonomic scope" value="Bacteria"/>
</dbReference>
<dbReference type="GO" id="GO:0051536">
    <property type="term" value="F:iron-sulfur cluster binding"/>
    <property type="evidence" value="ECO:0007669"/>
    <property type="project" value="UniProtKB-KW"/>
</dbReference>
<dbReference type="Pfam" id="PF12838">
    <property type="entry name" value="Fer4_7"/>
    <property type="match status" value="1"/>
</dbReference>
<name>A0A174SJF2_9CLOT</name>
<dbReference type="PROSITE" id="PS51379">
    <property type="entry name" value="4FE4S_FER_2"/>
    <property type="match status" value="2"/>
</dbReference>
<dbReference type="Pfam" id="PF00881">
    <property type="entry name" value="Nitroreductase"/>
    <property type="match status" value="1"/>
</dbReference>
<proteinExistence type="inferred from homology"/>
<dbReference type="SUPFAM" id="SSF54862">
    <property type="entry name" value="4Fe-4S ferredoxins"/>
    <property type="match status" value="1"/>
</dbReference>
<evidence type="ECO:0000256" key="3">
    <source>
        <dbReference type="ARBA" id="ARBA00023002"/>
    </source>
</evidence>
<dbReference type="PROSITE" id="PS00198">
    <property type="entry name" value="4FE4S_FER_1"/>
    <property type="match status" value="2"/>
</dbReference>
<feature type="domain" description="4Fe-4S ferredoxin-type" evidence="6">
    <location>
        <begin position="35"/>
        <end position="63"/>
    </location>
</feature>
<protein>
    <submittedName>
        <fullName evidence="7">Nitroreductase</fullName>
    </submittedName>
</protein>
<evidence type="ECO:0000313" key="7">
    <source>
        <dbReference type="EMBL" id="OBY10409.1"/>
    </source>
</evidence>
<keyword evidence="4" id="KW-0408">Iron</keyword>
<dbReference type="OrthoDB" id="368873at2"/>
<keyword evidence="3" id="KW-0560">Oxidoreductase</keyword>
<dbReference type="eggNOG" id="COG1148">
    <property type="taxonomic scope" value="Bacteria"/>
</dbReference>
<gene>
    <name evidence="7" type="ORF">CP373A1_10945</name>
</gene>
<evidence type="ECO:0000256" key="4">
    <source>
        <dbReference type="ARBA" id="ARBA00023004"/>
    </source>
</evidence>
<accession>A0A174SJF2</accession>
<dbReference type="GO" id="GO:0046872">
    <property type="term" value="F:metal ion binding"/>
    <property type="evidence" value="ECO:0007669"/>
    <property type="project" value="UniProtKB-KW"/>
</dbReference>
<dbReference type="InterPro" id="IPR017896">
    <property type="entry name" value="4Fe4S_Fe-S-bd"/>
</dbReference>
<dbReference type="Gene3D" id="3.40.109.10">
    <property type="entry name" value="NADH Oxidase"/>
    <property type="match status" value="1"/>
</dbReference>
<comment type="caution">
    <text evidence="7">The sequence shown here is derived from an EMBL/GenBank/DDBJ whole genome shotgun (WGS) entry which is preliminary data.</text>
</comment>
<dbReference type="Proteomes" id="UP000092714">
    <property type="component" value="Unassembled WGS sequence"/>
</dbReference>
<keyword evidence="8" id="KW-1185">Reference proteome</keyword>
<dbReference type="GO" id="GO:0016491">
    <property type="term" value="F:oxidoreductase activity"/>
    <property type="evidence" value="ECO:0007669"/>
    <property type="project" value="UniProtKB-KW"/>
</dbReference>
<dbReference type="AlphaFoldDB" id="A0A174SJF2"/>
<dbReference type="InterPro" id="IPR017900">
    <property type="entry name" value="4Fe4S_Fe_S_CS"/>
</dbReference>
<keyword evidence="5" id="KW-0411">Iron-sulfur</keyword>
<dbReference type="PANTHER" id="PTHR43673">
    <property type="entry name" value="NAD(P)H NITROREDUCTASE YDGI-RELATED"/>
    <property type="match status" value="1"/>
</dbReference>
<evidence type="ECO:0000256" key="5">
    <source>
        <dbReference type="ARBA" id="ARBA00023014"/>
    </source>
</evidence>
<evidence type="ECO:0000256" key="2">
    <source>
        <dbReference type="ARBA" id="ARBA00022723"/>
    </source>
</evidence>
<dbReference type="Gene3D" id="3.30.70.20">
    <property type="match status" value="2"/>
</dbReference>
<feature type="domain" description="4Fe-4S ferredoxin-type" evidence="6">
    <location>
        <begin position="5"/>
        <end position="34"/>
    </location>
</feature>
<evidence type="ECO:0000313" key="8">
    <source>
        <dbReference type="Proteomes" id="UP000092714"/>
    </source>
</evidence>